<evidence type="ECO:0000256" key="1">
    <source>
        <dbReference type="SAM" id="MobiDB-lite"/>
    </source>
</evidence>
<dbReference type="VEuPathDB" id="TriTrypDB:ECC02_001657"/>
<dbReference type="VEuPathDB" id="TriTrypDB:TCDM_00263"/>
<dbReference type="Proteomes" id="UP000246121">
    <property type="component" value="Unassembled WGS sequence"/>
</dbReference>
<dbReference type="AlphaFoldDB" id="A0A2V2VG09"/>
<dbReference type="VEuPathDB" id="TriTrypDB:TcBrA4_0129930"/>
<comment type="caution">
    <text evidence="2">The sequence shown here is derived from an EMBL/GenBank/DDBJ whole genome shotgun (WGS) entry which is preliminary data.</text>
</comment>
<feature type="compositionally biased region" description="Basic and acidic residues" evidence="1">
    <location>
        <begin position="170"/>
        <end position="187"/>
    </location>
</feature>
<dbReference type="EMBL" id="PRFA01000023">
    <property type="protein sequence ID" value="PWU95211.1"/>
    <property type="molecule type" value="Genomic_DNA"/>
</dbReference>
<dbReference type="VEuPathDB" id="TriTrypDB:TcG_08296"/>
<protein>
    <submittedName>
        <fullName evidence="2">Uncharacterized protein</fullName>
    </submittedName>
</protein>
<dbReference type="VEuPathDB" id="TriTrypDB:Tc_MARK_3188"/>
<dbReference type="VEuPathDB" id="TriTrypDB:BCY84_15232"/>
<feature type="compositionally biased region" description="Basic and acidic residues" evidence="1">
    <location>
        <begin position="124"/>
        <end position="149"/>
    </location>
</feature>
<dbReference type="VEuPathDB" id="TriTrypDB:TcCL_NonESM06195"/>
<feature type="compositionally biased region" description="Polar residues" evidence="1">
    <location>
        <begin position="189"/>
        <end position="202"/>
    </location>
</feature>
<dbReference type="VEuPathDB" id="TriTrypDB:C3747_14g392"/>
<dbReference type="VEuPathDB" id="TriTrypDB:C4B63_23g73"/>
<proteinExistence type="predicted"/>
<dbReference type="VEuPathDB" id="TriTrypDB:TcCLB.508153.150"/>
<feature type="region of interest" description="Disordered" evidence="1">
    <location>
        <begin position="95"/>
        <end position="231"/>
    </location>
</feature>
<reference evidence="2 3" key="1">
    <citation type="journal article" date="2018" name="Microb. Genom.">
        <title>Expanding an expanded genome: long-read sequencing of Trypanosoma cruzi.</title>
        <authorList>
            <person name="Berna L."/>
            <person name="Rodriguez M."/>
            <person name="Chiribao M.L."/>
            <person name="Parodi-Talice A."/>
            <person name="Pita S."/>
            <person name="Rijo G."/>
            <person name="Alvarez-Valin F."/>
            <person name="Robello C."/>
        </authorList>
    </citation>
    <scope>NUCLEOTIDE SEQUENCE [LARGE SCALE GENOMIC DNA]</scope>
    <source>
        <strain evidence="2 3">Dm28c</strain>
    </source>
</reference>
<organism evidence="2 3">
    <name type="scientific">Trypanosoma cruzi</name>
    <dbReference type="NCBI Taxonomy" id="5693"/>
    <lineage>
        <taxon>Eukaryota</taxon>
        <taxon>Discoba</taxon>
        <taxon>Euglenozoa</taxon>
        <taxon>Kinetoplastea</taxon>
        <taxon>Metakinetoplastina</taxon>
        <taxon>Trypanosomatida</taxon>
        <taxon>Trypanosomatidae</taxon>
        <taxon>Trypanosoma</taxon>
        <taxon>Schizotrypanum</taxon>
    </lineage>
</organism>
<evidence type="ECO:0000313" key="2">
    <source>
        <dbReference type="EMBL" id="PWU95211.1"/>
    </source>
</evidence>
<sequence>MLKVWLREPHQSDDEAIKLMVDEEADVSDVLLKAPELLRVQQLKPSEIRAEFEDTVLSNRLLVSSVFEGKKEGTFVIRPRPGVVVPPNGVPKVYSVPAGRGGDGKNAPPLAQNNVHPPLSSRRKQFDKSPRVNSEEFKRTGSLGGDRRKPPVARSTSRGPTPPRIVSEGTPRDGKANFDVHQKERNITSRKSTPNRGTSVSSFDRRPAVRSRHRDPKNVASRFRQEAEKVRVPSKRNQVDAVCDSFKPQWGKPLCATCNHLKQAHWEAQKIKSSGVEPNIPVENDGSLSNNAELRCPTPNENVSAELKIDSGTNNMNMANSASLPLREEY</sequence>
<evidence type="ECO:0000313" key="3">
    <source>
        <dbReference type="Proteomes" id="UP000246121"/>
    </source>
</evidence>
<accession>A0A2V2VG09</accession>
<name>A0A2V2VG09_TRYCR</name>
<dbReference type="VEuPathDB" id="TriTrypDB:TCSYLVIO_007589"/>
<gene>
    <name evidence="2" type="ORF">C4B63_23g73</name>
</gene>